<organism evidence="1 2">
    <name type="scientific">Ramlibacter albus</name>
    <dbReference type="NCBI Taxonomy" id="2079448"/>
    <lineage>
        <taxon>Bacteria</taxon>
        <taxon>Pseudomonadati</taxon>
        <taxon>Pseudomonadota</taxon>
        <taxon>Betaproteobacteria</taxon>
        <taxon>Burkholderiales</taxon>
        <taxon>Comamonadaceae</taxon>
        <taxon>Ramlibacter</taxon>
    </lineage>
</organism>
<evidence type="ECO:0000313" key="1">
    <source>
        <dbReference type="EMBL" id="MBC5767446.1"/>
    </source>
</evidence>
<sequence>MRMNEPGRWPHGTPERLAEYEELMRSGLAVDVTHKAPKWFSGPVAIEASCYDRLVAWHAEAQRRLRLHLDEAQRLVHMLDASGIAITSTGGCFICKAVDAAGRDVQPERHVLTLTNYGGPSQPAWLIHG</sequence>
<dbReference type="RefSeq" id="WP_187083942.1">
    <property type="nucleotide sequence ID" value="NZ_JACORU010000011.1"/>
</dbReference>
<evidence type="ECO:0000313" key="2">
    <source>
        <dbReference type="Proteomes" id="UP000596827"/>
    </source>
</evidence>
<dbReference type="AlphaFoldDB" id="A0A923MC38"/>
<reference evidence="1" key="1">
    <citation type="submission" date="2020-08" db="EMBL/GenBank/DDBJ databases">
        <title>Ramlibacter sp. GTP1 16S ribosomal RNA gene genome sequencing and assembly.</title>
        <authorList>
            <person name="Kang M."/>
        </authorList>
    </citation>
    <scope>NUCLEOTIDE SEQUENCE</scope>
    <source>
        <strain evidence="1">GTP1</strain>
    </source>
</reference>
<proteinExistence type="predicted"/>
<protein>
    <submittedName>
        <fullName evidence="1">Uncharacterized protein</fullName>
    </submittedName>
</protein>
<name>A0A923MC38_9BURK</name>
<accession>A0A923MC38</accession>
<keyword evidence="2" id="KW-1185">Reference proteome</keyword>
<dbReference type="Proteomes" id="UP000596827">
    <property type="component" value="Unassembled WGS sequence"/>
</dbReference>
<dbReference type="EMBL" id="JACORU010000011">
    <property type="protein sequence ID" value="MBC5767446.1"/>
    <property type="molecule type" value="Genomic_DNA"/>
</dbReference>
<gene>
    <name evidence="1" type="ORF">H8R02_23470</name>
</gene>
<comment type="caution">
    <text evidence="1">The sequence shown here is derived from an EMBL/GenBank/DDBJ whole genome shotgun (WGS) entry which is preliminary data.</text>
</comment>